<keyword evidence="5 8" id="KW-0408">Iron</keyword>
<evidence type="ECO:0000256" key="8">
    <source>
        <dbReference type="PIRSR" id="PIRSR601519-1"/>
    </source>
</evidence>
<comment type="similarity">
    <text evidence="1 9">Belongs to the ferritin family.</text>
</comment>
<keyword evidence="3 8" id="KW-0479">Metal-binding</keyword>
<dbReference type="GO" id="GO:0006826">
    <property type="term" value="P:iron ion transport"/>
    <property type="evidence" value="ECO:0007669"/>
    <property type="project" value="InterPro"/>
</dbReference>
<evidence type="ECO:0000256" key="5">
    <source>
        <dbReference type="ARBA" id="ARBA00023004"/>
    </source>
</evidence>
<evidence type="ECO:0000256" key="2">
    <source>
        <dbReference type="ARBA" id="ARBA00022434"/>
    </source>
</evidence>
<reference evidence="11" key="1">
    <citation type="submission" date="2023-08" db="EMBL/GenBank/DDBJ databases">
        <title>Evolutionary dynamics of whole-body regeneration across planarian flatworms.</title>
        <authorList>
            <person name="Vila-Farre M."/>
            <person name="Rink J.C."/>
        </authorList>
    </citation>
    <scope>NUCLEOTIDE SEQUENCE</scope>
    <source>
        <strain evidence="11">1</strain>
    </source>
</reference>
<comment type="catalytic activity">
    <reaction evidence="7 9">
        <text>4 Fe(2+) + O2 + 4 H(+) = 4 Fe(3+) + 2 H2O</text>
        <dbReference type="Rhea" id="RHEA:11148"/>
        <dbReference type="ChEBI" id="CHEBI:15377"/>
        <dbReference type="ChEBI" id="CHEBI:15378"/>
        <dbReference type="ChEBI" id="CHEBI:15379"/>
        <dbReference type="ChEBI" id="CHEBI:29033"/>
        <dbReference type="ChEBI" id="CHEBI:29034"/>
        <dbReference type="EC" id="1.16.3.1"/>
    </reaction>
</comment>
<dbReference type="GO" id="GO:0008199">
    <property type="term" value="F:ferric iron binding"/>
    <property type="evidence" value="ECO:0007669"/>
    <property type="project" value="InterPro"/>
</dbReference>
<comment type="function">
    <text evidence="9">Stores iron in a soluble, non-toxic, readily available form. Important for iron homeostasis. Iron is taken up in the ferrous form and deposited as ferric hydroxides after oxidation.</text>
</comment>
<evidence type="ECO:0000256" key="4">
    <source>
        <dbReference type="ARBA" id="ARBA00023002"/>
    </source>
</evidence>
<evidence type="ECO:0000256" key="9">
    <source>
        <dbReference type="RuleBase" id="RU361145"/>
    </source>
</evidence>
<dbReference type="PROSITE" id="PS50905">
    <property type="entry name" value="FERRITIN_LIKE"/>
    <property type="match status" value="1"/>
</dbReference>
<dbReference type="InterPro" id="IPR001519">
    <property type="entry name" value="Ferritin"/>
</dbReference>
<dbReference type="Pfam" id="PF00210">
    <property type="entry name" value="Ferritin"/>
    <property type="match status" value="1"/>
</dbReference>
<name>A0AA51NHW7_SCHMD</name>
<dbReference type="GO" id="GO:0008198">
    <property type="term" value="F:ferrous iron binding"/>
    <property type="evidence" value="ECO:0007669"/>
    <property type="project" value="TreeGrafter"/>
</dbReference>
<dbReference type="InterPro" id="IPR009078">
    <property type="entry name" value="Ferritin-like_SF"/>
</dbReference>
<feature type="domain" description="Ferritin-like diiron" evidence="10">
    <location>
        <begin position="5"/>
        <end position="154"/>
    </location>
</feature>
<dbReference type="EC" id="1.16.3.1" evidence="9"/>
<dbReference type="GO" id="GO:0004322">
    <property type="term" value="F:ferroxidase activity"/>
    <property type="evidence" value="ECO:0007669"/>
    <property type="project" value="UniProtKB-EC"/>
</dbReference>
<feature type="binding site" evidence="8">
    <location>
        <position position="60"/>
    </location>
    <ligand>
        <name>Fe cation</name>
        <dbReference type="ChEBI" id="CHEBI:24875"/>
        <label>1</label>
    </ligand>
</feature>
<dbReference type="InterPro" id="IPR008331">
    <property type="entry name" value="Ferritin_DPS_dom"/>
</dbReference>
<sequence>MSSKVVDVPEVEVEVSKLVNRMLHLCQGYRQVQMRFLTGELNLMSFGRLFELVRQIEAKHVEELIRFQVSRGQKITWYDVKPVDDIEGAKPGEIIQTILTLEKEIHQITTRLCKLAADKLDLALTTFLEDRVILRQVKVIRKRSNQLRDMLRSGDDVTPLLTSILNARREVDKLERRLRLESSRREWRRGESDEGEEIKMIGSTTRF</sequence>
<dbReference type="InterPro" id="IPR012347">
    <property type="entry name" value="Ferritin-like"/>
</dbReference>
<protein>
    <recommendedName>
        <fullName evidence="9">Ferritin</fullName>
        <ecNumber evidence="9">1.16.3.1</ecNumber>
    </recommendedName>
</protein>
<evidence type="ECO:0000259" key="10">
    <source>
        <dbReference type="PROSITE" id="PS50905"/>
    </source>
</evidence>
<evidence type="ECO:0000313" key="11">
    <source>
        <dbReference type="EMBL" id="WMQ53803.1"/>
    </source>
</evidence>
<dbReference type="PANTHER" id="PTHR11431:SF75">
    <property type="entry name" value="FERRITIN"/>
    <property type="match status" value="1"/>
</dbReference>
<accession>A0AA51NHW7</accession>
<evidence type="ECO:0000256" key="7">
    <source>
        <dbReference type="ARBA" id="ARBA00047990"/>
    </source>
</evidence>
<organism evidence="11">
    <name type="scientific">Schmidtea mediterranea</name>
    <name type="common">Freshwater planarian flatworm</name>
    <dbReference type="NCBI Taxonomy" id="79327"/>
    <lineage>
        <taxon>Eukaryota</taxon>
        <taxon>Metazoa</taxon>
        <taxon>Spiralia</taxon>
        <taxon>Lophotrochozoa</taxon>
        <taxon>Platyhelminthes</taxon>
        <taxon>Rhabditophora</taxon>
        <taxon>Seriata</taxon>
        <taxon>Tricladida</taxon>
        <taxon>Continenticola</taxon>
        <taxon>Geoplanoidea</taxon>
        <taxon>Dugesiidae</taxon>
        <taxon>Schmidtea</taxon>
    </lineage>
</organism>
<evidence type="ECO:0000256" key="6">
    <source>
        <dbReference type="ARBA" id="ARBA00025111"/>
    </source>
</evidence>
<dbReference type="GO" id="GO:0005737">
    <property type="term" value="C:cytoplasm"/>
    <property type="evidence" value="ECO:0007669"/>
    <property type="project" value="TreeGrafter"/>
</dbReference>
<keyword evidence="4 9" id="KW-0560">Oxidoreductase</keyword>
<dbReference type="GO" id="GO:0006879">
    <property type="term" value="P:intracellular iron ion homeostasis"/>
    <property type="evidence" value="ECO:0007669"/>
    <property type="project" value="UniProtKB-KW"/>
</dbReference>
<comment type="function">
    <text evidence="6">Stores iron in a soluble, non-toxic, readily available form. Important for iron homeostasis. Has ferroxidase activity. Iron is taken up in the ferrous form and deposited as ferric hydroxides after oxidation.</text>
</comment>
<evidence type="ECO:0000256" key="3">
    <source>
        <dbReference type="ARBA" id="ARBA00022723"/>
    </source>
</evidence>
<dbReference type="Gene3D" id="1.20.1260.10">
    <property type="match status" value="1"/>
</dbReference>
<feature type="binding site" evidence="8">
    <location>
        <position position="136"/>
    </location>
    <ligand>
        <name>Fe cation</name>
        <dbReference type="ChEBI" id="CHEBI:24875"/>
        <label>1</label>
    </ligand>
</feature>
<proteinExistence type="evidence at transcript level"/>
<keyword evidence="2 9" id="KW-0409">Iron storage</keyword>
<dbReference type="EMBL" id="OR504510">
    <property type="protein sequence ID" value="WMQ53803.1"/>
    <property type="molecule type" value="mRNA"/>
</dbReference>
<evidence type="ECO:0000256" key="1">
    <source>
        <dbReference type="ARBA" id="ARBA00007513"/>
    </source>
</evidence>
<feature type="binding site" evidence="8">
    <location>
        <position position="57"/>
    </location>
    <ligand>
        <name>Fe cation</name>
        <dbReference type="ChEBI" id="CHEBI:24875"/>
        <label>1</label>
    </ligand>
</feature>
<feature type="binding site" evidence="8">
    <location>
        <position position="102"/>
    </location>
    <ligand>
        <name>Fe cation</name>
        <dbReference type="ChEBI" id="CHEBI:24875"/>
        <label>1</label>
    </ligand>
</feature>
<dbReference type="InterPro" id="IPR009040">
    <property type="entry name" value="Ferritin-like_diiron"/>
</dbReference>
<dbReference type="AlphaFoldDB" id="A0AA51NHW7"/>
<dbReference type="PANTHER" id="PTHR11431">
    <property type="entry name" value="FERRITIN"/>
    <property type="match status" value="1"/>
</dbReference>
<dbReference type="SUPFAM" id="SSF47240">
    <property type="entry name" value="Ferritin-like"/>
    <property type="match status" value="1"/>
</dbReference>